<dbReference type="SUPFAM" id="SSF56112">
    <property type="entry name" value="Protein kinase-like (PK-like)"/>
    <property type="match status" value="1"/>
</dbReference>
<keyword evidence="3" id="KW-0808">Transferase</keyword>
<evidence type="ECO:0000259" key="2">
    <source>
        <dbReference type="Pfam" id="PF13224"/>
    </source>
</evidence>
<evidence type="ECO:0000313" key="3">
    <source>
        <dbReference type="EMBL" id="SDR76545.1"/>
    </source>
</evidence>
<dbReference type="InterPro" id="IPR025111">
    <property type="entry name" value="DUF4032"/>
</dbReference>
<evidence type="ECO:0000256" key="1">
    <source>
        <dbReference type="SAM" id="MobiDB-lite"/>
    </source>
</evidence>
<proteinExistence type="predicted"/>
<reference evidence="3 4" key="1">
    <citation type="submission" date="2016-10" db="EMBL/GenBank/DDBJ databases">
        <authorList>
            <person name="de Groot N.N."/>
        </authorList>
    </citation>
    <scope>NUCLEOTIDE SEQUENCE [LARGE SCALE GENOMIC DNA]</scope>
    <source>
        <strain evidence="3 4">DSM 22024</strain>
    </source>
</reference>
<dbReference type="AlphaFoldDB" id="A0A1H1LR92"/>
<dbReference type="Pfam" id="PF06293">
    <property type="entry name" value="Kdo"/>
    <property type="match status" value="1"/>
</dbReference>
<accession>A0A1H1LR92</accession>
<keyword evidence="3" id="KW-0418">Kinase</keyword>
<feature type="region of interest" description="Disordered" evidence="1">
    <location>
        <begin position="395"/>
        <end position="429"/>
    </location>
</feature>
<dbReference type="Pfam" id="PF13224">
    <property type="entry name" value="DUF4032"/>
    <property type="match status" value="1"/>
</dbReference>
<dbReference type="GO" id="GO:0016301">
    <property type="term" value="F:kinase activity"/>
    <property type="evidence" value="ECO:0007669"/>
    <property type="project" value="UniProtKB-KW"/>
</dbReference>
<keyword evidence="4" id="KW-1185">Reference proteome</keyword>
<dbReference type="STRING" id="117157.SAMN04489717_0464"/>
<dbReference type="OrthoDB" id="1550523at2"/>
<dbReference type="RefSeq" id="WP_092650101.1">
    <property type="nucleotide sequence ID" value="NZ_LT629732.1"/>
</dbReference>
<name>A0A1H1LR92_9ACTN</name>
<gene>
    <name evidence="3" type="ORF">SAMN04489717_0464</name>
</gene>
<protein>
    <submittedName>
        <fullName evidence="3">Lipopolysaccharide kinase (Kdo/WaaP) family protein</fullName>
    </submittedName>
</protein>
<sequence>MPRFVSMAADPGLLALPWNTPLAEWPQHHLVALPRGISRHVVRFVRNRGQVYALKEAAERFVVRENRLLRDLERLDVPSVDSVGIVLDRVDAAGEPIDPILITRHLSFSLPYRAVFSRTLRPETVVRLVDALAALLVRLHLAGFFWGDCSLSNTLFRRDAGAFAAYLVDAETGDLHDELSPGQRAYDLDLAHTNIFGELMDLQAGGYLSEDLELLELADTVVDRYQRLWAELTEPEEFDTGEMYRLEQRIKRLNDLGFDVAELDIHTDFDGRHIRIQPKVVDAGHHSRRLLRLTGLDVEENQARRLLNDLDAFRAATEQQYEDEEIVAHQWLTEVFEPVLHEVPAELRGKLEPAEVFHEVLEHRWYRSENAHRELPLVEAARSYVDTVLRSRPDEREALPRGDDTLSDLEPVRDDDTLTDLKPLRDGDS</sequence>
<evidence type="ECO:0000313" key="4">
    <source>
        <dbReference type="Proteomes" id="UP000198983"/>
    </source>
</evidence>
<feature type="compositionally biased region" description="Basic and acidic residues" evidence="1">
    <location>
        <begin position="395"/>
        <end position="416"/>
    </location>
</feature>
<organism evidence="3 4">
    <name type="scientific">Actinopolymorpha singaporensis</name>
    <dbReference type="NCBI Taxonomy" id="117157"/>
    <lineage>
        <taxon>Bacteria</taxon>
        <taxon>Bacillati</taxon>
        <taxon>Actinomycetota</taxon>
        <taxon>Actinomycetes</taxon>
        <taxon>Propionibacteriales</taxon>
        <taxon>Actinopolymorphaceae</taxon>
        <taxon>Actinopolymorpha</taxon>
    </lineage>
</organism>
<dbReference type="EMBL" id="LT629732">
    <property type="protein sequence ID" value="SDR76545.1"/>
    <property type="molecule type" value="Genomic_DNA"/>
</dbReference>
<dbReference type="Proteomes" id="UP000198983">
    <property type="component" value="Chromosome I"/>
</dbReference>
<dbReference type="InterPro" id="IPR011009">
    <property type="entry name" value="Kinase-like_dom_sf"/>
</dbReference>
<feature type="domain" description="DUF4032" evidence="2">
    <location>
        <begin position="227"/>
        <end position="389"/>
    </location>
</feature>